<dbReference type="EMBL" id="MU006600">
    <property type="protein sequence ID" value="KAF2743152.1"/>
    <property type="molecule type" value="Genomic_DNA"/>
</dbReference>
<dbReference type="AlphaFoldDB" id="A0A6A6UXZ6"/>
<feature type="compositionally biased region" description="Polar residues" evidence="1">
    <location>
        <begin position="301"/>
        <end position="334"/>
    </location>
</feature>
<feature type="compositionally biased region" description="Acidic residues" evidence="1">
    <location>
        <begin position="928"/>
        <end position="949"/>
    </location>
</feature>
<feature type="region of interest" description="Disordered" evidence="1">
    <location>
        <begin position="1"/>
        <end position="48"/>
    </location>
</feature>
<evidence type="ECO:0000313" key="2">
    <source>
        <dbReference type="EMBL" id="KAF2743152.1"/>
    </source>
</evidence>
<feature type="region of interest" description="Disordered" evidence="1">
    <location>
        <begin position="389"/>
        <end position="416"/>
    </location>
</feature>
<feature type="compositionally biased region" description="Polar residues" evidence="1">
    <location>
        <begin position="28"/>
        <end position="48"/>
    </location>
</feature>
<feature type="compositionally biased region" description="Acidic residues" evidence="1">
    <location>
        <begin position="1032"/>
        <end position="1042"/>
    </location>
</feature>
<organism evidence="2 3">
    <name type="scientific">Sporormia fimetaria CBS 119925</name>
    <dbReference type="NCBI Taxonomy" id="1340428"/>
    <lineage>
        <taxon>Eukaryota</taxon>
        <taxon>Fungi</taxon>
        <taxon>Dikarya</taxon>
        <taxon>Ascomycota</taxon>
        <taxon>Pezizomycotina</taxon>
        <taxon>Dothideomycetes</taxon>
        <taxon>Pleosporomycetidae</taxon>
        <taxon>Pleosporales</taxon>
        <taxon>Sporormiaceae</taxon>
        <taxon>Sporormia</taxon>
    </lineage>
</organism>
<feature type="compositionally biased region" description="Low complexity" evidence="1">
    <location>
        <begin position="345"/>
        <end position="356"/>
    </location>
</feature>
<feature type="compositionally biased region" description="Acidic residues" evidence="1">
    <location>
        <begin position="965"/>
        <end position="975"/>
    </location>
</feature>
<dbReference type="OrthoDB" id="3792198at2759"/>
<feature type="compositionally biased region" description="Acidic residues" evidence="1">
    <location>
        <begin position="1"/>
        <end position="10"/>
    </location>
</feature>
<feature type="compositionally biased region" description="Low complexity" evidence="1">
    <location>
        <begin position="1043"/>
        <end position="1052"/>
    </location>
</feature>
<evidence type="ECO:0000256" key="1">
    <source>
        <dbReference type="SAM" id="MobiDB-lite"/>
    </source>
</evidence>
<feature type="region of interest" description="Disordered" evidence="1">
    <location>
        <begin position="87"/>
        <end position="107"/>
    </location>
</feature>
<name>A0A6A6UXZ6_9PLEO</name>
<gene>
    <name evidence="2" type="ORF">M011DRAFT_461944</name>
</gene>
<feature type="compositionally biased region" description="Basic residues" evidence="1">
    <location>
        <begin position="542"/>
        <end position="551"/>
    </location>
</feature>
<accession>A0A6A6UXZ6</accession>
<feature type="compositionally biased region" description="Low complexity" evidence="1">
    <location>
        <begin position="900"/>
        <end position="912"/>
    </location>
</feature>
<feature type="region of interest" description="Disordered" evidence="1">
    <location>
        <begin position="900"/>
        <end position="1052"/>
    </location>
</feature>
<dbReference type="Proteomes" id="UP000799440">
    <property type="component" value="Unassembled WGS sequence"/>
</dbReference>
<reference evidence="2" key="1">
    <citation type="journal article" date="2020" name="Stud. Mycol.">
        <title>101 Dothideomycetes genomes: a test case for predicting lifestyles and emergence of pathogens.</title>
        <authorList>
            <person name="Haridas S."/>
            <person name="Albert R."/>
            <person name="Binder M."/>
            <person name="Bloem J."/>
            <person name="Labutti K."/>
            <person name="Salamov A."/>
            <person name="Andreopoulos B."/>
            <person name="Baker S."/>
            <person name="Barry K."/>
            <person name="Bills G."/>
            <person name="Bluhm B."/>
            <person name="Cannon C."/>
            <person name="Castanera R."/>
            <person name="Culley D."/>
            <person name="Daum C."/>
            <person name="Ezra D."/>
            <person name="Gonzalez J."/>
            <person name="Henrissat B."/>
            <person name="Kuo A."/>
            <person name="Liang C."/>
            <person name="Lipzen A."/>
            <person name="Lutzoni F."/>
            <person name="Magnuson J."/>
            <person name="Mondo S."/>
            <person name="Nolan M."/>
            <person name="Ohm R."/>
            <person name="Pangilinan J."/>
            <person name="Park H.-J."/>
            <person name="Ramirez L."/>
            <person name="Alfaro M."/>
            <person name="Sun H."/>
            <person name="Tritt A."/>
            <person name="Yoshinaga Y."/>
            <person name="Zwiers L.-H."/>
            <person name="Turgeon B."/>
            <person name="Goodwin S."/>
            <person name="Spatafora J."/>
            <person name="Crous P."/>
            <person name="Grigoriev I."/>
        </authorList>
    </citation>
    <scope>NUCLEOTIDE SEQUENCE</scope>
    <source>
        <strain evidence="2">CBS 119925</strain>
    </source>
</reference>
<feature type="region of interest" description="Disordered" evidence="1">
    <location>
        <begin position="478"/>
        <end position="606"/>
    </location>
</feature>
<evidence type="ECO:0000313" key="3">
    <source>
        <dbReference type="Proteomes" id="UP000799440"/>
    </source>
</evidence>
<feature type="compositionally biased region" description="Basic and acidic residues" evidence="1">
    <location>
        <begin position="913"/>
        <end position="927"/>
    </location>
</feature>
<feature type="compositionally biased region" description="Low complexity" evidence="1">
    <location>
        <begin position="495"/>
        <end position="513"/>
    </location>
</feature>
<feature type="compositionally biased region" description="Polar residues" evidence="1">
    <location>
        <begin position="588"/>
        <end position="598"/>
    </location>
</feature>
<keyword evidence="3" id="KW-1185">Reference proteome</keyword>
<feature type="region of interest" description="Disordered" evidence="1">
    <location>
        <begin position="296"/>
        <end position="357"/>
    </location>
</feature>
<feature type="compositionally biased region" description="Basic residues" evidence="1">
    <location>
        <begin position="518"/>
        <end position="534"/>
    </location>
</feature>
<feature type="region of interest" description="Disordered" evidence="1">
    <location>
        <begin position="728"/>
        <end position="759"/>
    </location>
</feature>
<sequence length="1052" mass="115997">MFHVEDEVDWSDGTLDSPLRASPPYPTPSATDYSVTSTSSEQSQPAELQLSSAWNNSSLPPHLSASTLKVRDCPNLAGAMLEGFSTAPAGSSPALEKETEVPGEPRMPKDEYMADFALYQANQKAYEAKFLKTFVGHALSPDTLDLDLDGCLSDRPEALQRIKAYLKSVSDNVDELTDRMIWNAHFKCIHILANDDGTVVPFVNIDRFRKDFFADFGPDNLYQVGDKMSRSWHRTASRAGMIYYTAADYPGQHPGTLSPLADLKEASRALLRPHVKDTSLRKGRVIRWPVAQKEGPVVGINPQTKRACPTQSGCHSGQSPERTRKSTTNMSSPRSLLPNDPIPSPTKKSSPQSSIPLQPEATAVIRDFRNLNPERALSHLEAYIRDTRVERDDDMSNNDIPAVQHPSEPPQSDTADWQTKILRDNNRRLAMRRLPLEAPTAPRNELRSVLAQAVARGILKTFGDVEREIDACLEKRAEEPKERGYTSNRGSNMDPGAAAAYPSPVSGSSSSDPAHGRNGTRAKASRARPSQSKRKLADVGGSKRKRARRRSPSVCFKKDQTTDIGNTQGHGKKRPQKVRLNDLPDMPSQPNTSQTLEPSQVLPPGAYFEPKEEQEQVAWRCGNQHALGYYYNAGDIMSCVACNTNIKAQTQLKYMDFYLPPRAYFHQPAPPGVIWKPGKRRSNLKNGLSTQGGIAREAYWKAIDCGATEDEARQEGITVLLEYLDAKAQAKQPPEHEPEPEPEPVDMGPHPSGSKTMEHGQTIPECHYFRKKEHDEEYAWRCDMSHALGRYYLAGDRRNCPGCGVNKSGTGKWTLMDFYMPPGSAVRQDAPGLVRWQPRKPYKTKTKAPLARPRKFCDLRHNQICARIYWKAVDEGMGHEEALQMAIQETDSRLDEMVAAKSAKGAKGAKPAHVTDEVDMDGSKTGDIDEDDESSPESDDGSEEDDSDGDLERTLGGSTRYGPDESADLSEDDDELRGRPRAHFGGKGPSFGGKHPALGGKHPSFGGKFPSFGGKRLPGSVQVDLTNLSDVDSSEDDLESSGDDTSSSSDSE</sequence>
<proteinExistence type="predicted"/>
<protein>
    <submittedName>
        <fullName evidence="2">Uncharacterized protein</fullName>
    </submittedName>
</protein>
<feature type="compositionally biased region" description="Low complexity" evidence="1">
    <location>
        <begin position="1003"/>
        <end position="1015"/>
    </location>
</feature>